<keyword evidence="3" id="KW-1185">Reference proteome</keyword>
<name>A0ABS0IA68_9BACT</name>
<feature type="region of interest" description="Disordered" evidence="1">
    <location>
        <begin position="61"/>
        <end position="92"/>
    </location>
</feature>
<dbReference type="RefSeq" id="WP_196295276.1">
    <property type="nucleotide sequence ID" value="NZ_JADQDM010000019.1"/>
</dbReference>
<evidence type="ECO:0000313" key="3">
    <source>
        <dbReference type="Proteomes" id="UP000618931"/>
    </source>
</evidence>
<reference evidence="2 3" key="1">
    <citation type="submission" date="2020-11" db="EMBL/GenBank/DDBJ databases">
        <authorList>
            <person name="Kim M.K."/>
        </authorList>
    </citation>
    <scope>NUCLEOTIDE SEQUENCE [LARGE SCALE GENOMIC DNA]</scope>
    <source>
        <strain evidence="2 3">BT662</strain>
    </source>
</reference>
<comment type="caution">
    <text evidence="2">The sequence shown here is derived from an EMBL/GenBank/DDBJ whole genome shotgun (WGS) entry which is preliminary data.</text>
</comment>
<dbReference type="EMBL" id="JADQDM010000019">
    <property type="protein sequence ID" value="MBF9223853.1"/>
    <property type="molecule type" value="Genomic_DNA"/>
</dbReference>
<evidence type="ECO:0000313" key="2">
    <source>
        <dbReference type="EMBL" id="MBF9223853.1"/>
    </source>
</evidence>
<protein>
    <recommendedName>
        <fullName evidence="4">Zinc finger CHCC-type domain-containing protein</fullName>
    </recommendedName>
</protein>
<gene>
    <name evidence="2" type="ORF">I2H31_22320</name>
</gene>
<dbReference type="Proteomes" id="UP000618931">
    <property type="component" value="Unassembled WGS sequence"/>
</dbReference>
<proteinExistence type="predicted"/>
<sequence length="92" mass="9914">MNPPFPFYSSLPNKAELDIYHTHPHCKVALGIEASARVMGMGEGKRECPFCYLLGEFKSGRRVGESPTEPQARSSTGARAFSTADSSGAGTY</sequence>
<accession>A0ABS0IA68</accession>
<evidence type="ECO:0000256" key="1">
    <source>
        <dbReference type="SAM" id="MobiDB-lite"/>
    </source>
</evidence>
<evidence type="ECO:0008006" key="4">
    <source>
        <dbReference type="Google" id="ProtNLM"/>
    </source>
</evidence>
<feature type="compositionally biased region" description="Polar residues" evidence="1">
    <location>
        <begin position="68"/>
        <end position="92"/>
    </location>
</feature>
<organism evidence="2 3">
    <name type="scientific">Hymenobacter ruricola</name>
    <dbReference type="NCBI Taxonomy" id="2791023"/>
    <lineage>
        <taxon>Bacteria</taxon>
        <taxon>Pseudomonadati</taxon>
        <taxon>Bacteroidota</taxon>
        <taxon>Cytophagia</taxon>
        <taxon>Cytophagales</taxon>
        <taxon>Hymenobacteraceae</taxon>
        <taxon>Hymenobacter</taxon>
    </lineage>
</organism>